<organism evidence="2 3">
    <name type="scientific">Corticicoccus populi</name>
    <dbReference type="NCBI Taxonomy" id="1812821"/>
    <lineage>
        <taxon>Bacteria</taxon>
        <taxon>Bacillati</taxon>
        <taxon>Bacillota</taxon>
        <taxon>Bacilli</taxon>
        <taxon>Bacillales</taxon>
        <taxon>Staphylococcaceae</taxon>
        <taxon>Corticicoccus</taxon>
    </lineage>
</organism>
<dbReference type="InterPro" id="IPR011009">
    <property type="entry name" value="Kinase-like_dom_sf"/>
</dbReference>
<dbReference type="PANTHER" id="PTHR12149:SF8">
    <property type="entry name" value="PROTEIN-RIBULOSAMINE 3-KINASE"/>
    <property type="match status" value="1"/>
</dbReference>
<comment type="caution">
    <text evidence="2">The sequence shown here is derived from an EMBL/GenBank/DDBJ whole genome shotgun (WGS) entry which is preliminary data.</text>
</comment>
<keyword evidence="1 2" id="KW-0418">Kinase</keyword>
<dbReference type="Gene3D" id="3.30.200.20">
    <property type="entry name" value="Phosphorylase Kinase, domain 1"/>
    <property type="match status" value="1"/>
</dbReference>
<comment type="similarity">
    <text evidence="1">Belongs to the fructosamine kinase family.</text>
</comment>
<evidence type="ECO:0000313" key="2">
    <source>
        <dbReference type="EMBL" id="MFD2829456.1"/>
    </source>
</evidence>
<protein>
    <submittedName>
        <fullName evidence="2">Fructosamine kinase family protein</fullName>
    </submittedName>
</protein>
<evidence type="ECO:0000313" key="3">
    <source>
        <dbReference type="Proteomes" id="UP001597519"/>
    </source>
</evidence>
<dbReference type="Proteomes" id="UP001597519">
    <property type="component" value="Unassembled WGS sequence"/>
</dbReference>
<reference evidence="3" key="1">
    <citation type="journal article" date="2019" name="Int. J. Syst. Evol. Microbiol.">
        <title>The Global Catalogue of Microorganisms (GCM) 10K type strain sequencing project: providing services to taxonomists for standard genome sequencing and annotation.</title>
        <authorList>
            <consortium name="The Broad Institute Genomics Platform"/>
            <consortium name="The Broad Institute Genome Sequencing Center for Infectious Disease"/>
            <person name="Wu L."/>
            <person name="Ma J."/>
        </authorList>
    </citation>
    <scope>NUCLEOTIDE SEQUENCE [LARGE SCALE GENOMIC DNA]</scope>
    <source>
        <strain evidence="3">KCTC 33575</strain>
    </source>
</reference>
<evidence type="ECO:0000256" key="1">
    <source>
        <dbReference type="PIRNR" id="PIRNR006221"/>
    </source>
</evidence>
<dbReference type="PIRSF" id="PIRSF006221">
    <property type="entry name" value="Ketosamine-3-kinase"/>
    <property type="match status" value="1"/>
</dbReference>
<proteinExistence type="inferred from homology"/>
<dbReference type="PANTHER" id="PTHR12149">
    <property type="entry name" value="FRUCTOSAMINE 3 KINASE-RELATED PROTEIN"/>
    <property type="match status" value="1"/>
</dbReference>
<dbReference type="GO" id="GO:0016301">
    <property type="term" value="F:kinase activity"/>
    <property type="evidence" value="ECO:0007669"/>
    <property type="project" value="UniProtKB-KW"/>
</dbReference>
<keyword evidence="3" id="KW-1185">Reference proteome</keyword>
<name>A0ABW5WRN3_9STAP</name>
<dbReference type="SUPFAM" id="SSF56112">
    <property type="entry name" value="Protein kinase-like (PK-like)"/>
    <property type="match status" value="1"/>
</dbReference>
<sequence length="286" mass="32511">MFESWKSKLPIKNIKEIHSVSGGDVNDAYKVTTSESTYFLLIQKNHSEKFFAAEIAGLHAFKEAGIRAPEVINSGEIDGDAFLILSYLREGTGGSQQALGEMVAELHLNHQPDGRFGFHLPSDFENIEFNNDWTETWAEIFIERRLDVLKDLILQKGHWEKADLEIYNSVRAVIVDSLQNHQSEPSLLHGDLWGGNYMFLTDGTPALFDPAPLFGDREFDLGATKVFGGFTDEFYEMYHKVYPLQDGADKRIVFYEFYLLLLHLAKFGTVYKAGVSRIMKEILSNQ</sequence>
<dbReference type="Pfam" id="PF03881">
    <property type="entry name" value="Fructosamin_kin"/>
    <property type="match status" value="1"/>
</dbReference>
<dbReference type="InterPro" id="IPR016477">
    <property type="entry name" value="Fructo-/Ketosamine-3-kinase"/>
</dbReference>
<dbReference type="RefSeq" id="WP_377771469.1">
    <property type="nucleotide sequence ID" value="NZ_JBHUOQ010000001.1"/>
</dbReference>
<keyword evidence="1" id="KW-0808">Transferase</keyword>
<dbReference type="EMBL" id="JBHUOQ010000001">
    <property type="protein sequence ID" value="MFD2829456.1"/>
    <property type="molecule type" value="Genomic_DNA"/>
</dbReference>
<dbReference type="Gene3D" id="3.90.1200.10">
    <property type="match status" value="1"/>
</dbReference>
<accession>A0ABW5WRN3</accession>
<gene>
    <name evidence="2" type="ORF">ACFSX4_03185</name>
</gene>